<sequence length="375" mass="40407">MRSQLGTEMAAVVLETARLQAKAIAKLGSGTWWVTERALQQATTRPVAEFKARLLSGASEVFDLCCGIAGDACAFLRAPGLADTSMTAVDRDPVMAAMAAENLRLNGNVSAASQVRVRCDDVGRLSIPSSATIHLDPDRRQGSARKTRPDDYSPDWDVVERLLEACRGGIVKLAPAATVQDHPLRHRLWISSAKSVREQTLLTGDVVSAAERDLGWELPPGGRSAVLLSGTAPPAVFGGQPDLDVDVADQPGRYLVDPDAAIRAAGLTQAFAVSHGLRTLGGPSGFLTGDAIDPAAMRTLAVCEAVDWFGACDDRKLRKLLRARNEYPERVKARGVAENPNELERRYRSCGDRPMTLWLGRLGRRQYAAITRDAS</sequence>
<evidence type="ECO:0000256" key="1">
    <source>
        <dbReference type="SAM" id="MobiDB-lite"/>
    </source>
</evidence>
<dbReference type="Gene3D" id="3.40.50.150">
    <property type="entry name" value="Vaccinia Virus protein VP39"/>
    <property type="match status" value="1"/>
</dbReference>
<protein>
    <recommendedName>
        <fullName evidence="4">THUMP-like domain-containing protein</fullName>
    </recommendedName>
</protein>
<reference evidence="2 3" key="1">
    <citation type="submission" date="2019-08" db="EMBL/GenBank/DDBJ databases">
        <authorList>
            <person name="Dhanesh K."/>
            <person name="Kumar G."/>
            <person name="Sasikala C."/>
            <person name="Venkata Ramana C."/>
        </authorList>
    </citation>
    <scope>NUCLEOTIDE SEQUENCE [LARGE SCALE GENOMIC DNA]</scope>
    <source>
        <strain evidence="2 3">JC645</strain>
    </source>
</reference>
<comment type="caution">
    <text evidence="2">The sequence shown here is derived from an EMBL/GenBank/DDBJ whole genome shotgun (WGS) entry which is preliminary data.</text>
</comment>
<dbReference type="InterPro" id="IPR029063">
    <property type="entry name" value="SAM-dependent_MTases_sf"/>
</dbReference>
<organism evidence="2 3">
    <name type="scientific">Roseiconus nitratireducens</name>
    <dbReference type="NCBI Taxonomy" id="2605748"/>
    <lineage>
        <taxon>Bacteria</taxon>
        <taxon>Pseudomonadati</taxon>
        <taxon>Planctomycetota</taxon>
        <taxon>Planctomycetia</taxon>
        <taxon>Pirellulales</taxon>
        <taxon>Pirellulaceae</taxon>
        <taxon>Roseiconus</taxon>
    </lineage>
</organism>
<feature type="compositionally biased region" description="Basic and acidic residues" evidence="1">
    <location>
        <begin position="135"/>
        <end position="151"/>
    </location>
</feature>
<dbReference type="SUPFAM" id="SSF53335">
    <property type="entry name" value="S-adenosyl-L-methionine-dependent methyltransferases"/>
    <property type="match status" value="1"/>
</dbReference>
<dbReference type="EMBL" id="VWOX01000006">
    <property type="protein sequence ID" value="KAA5543114.1"/>
    <property type="molecule type" value="Genomic_DNA"/>
</dbReference>
<dbReference type="Proteomes" id="UP000324479">
    <property type="component" value="Unassembled WGS sequence"/>
</dbReference>
<dbReference type="AlphaFoldDB" id="A0A5M6D6F8"/>
<dbReference type="CDD" id="cd02440">
    <property type="entry name" value="AdoMet_MTases"/>
    <property type="match status" value="1"/>
</dbReference>
<evidence type="ECO:0000313" key="2">
    <source>
        <dbReference type="EMBL" id="KAA5543114.1"/>
    </source>
</evidence>
<keyword evidence="3" id="KW-1185">Reference proteome</keyword>
<evidence type="ECO:0008006" key="4">
    <source>
        <dbReference type="Google" id="ProtNLM"/>
    </source>
</evidence>
<gene>
    <name evidence="2" type="ORF">FYK55_12570</name>
</gene>
<evidence type="ECO:0000313" key="3">
    <source>
        <dbReference type="Proteomes" id="UP000324479"/>
    </source>
</evidence>
<feature type="region of interest" description="Disordered" evidence="1">
    <location>
        <begin position="133"/>
        <end position="152"/>
    </location>
</feature>
<proteinExistence type="predicted"/>
<accession>A0A5M6D6F8</accession>
<name>A0A5M6D6F8_9BACT</name>